<dbReference type="Proteomes" id="UP000001175">
    <property type="component" value="Chromosome"/>
</dbReference>
<dbReference type="EMBL" id="AP008231">
    <property type="protein sequence ID" value="BAD78627.1"/>
    <property type="molecule type" value="Genomic_DNA"/>
</dbReference>
<dbReference type="InterPro" id="IPR006145">
    <property type="entry name" value="PsdUridine_synth_RsuA/RluA"/>
</dbReference>
<dbReference type="InterPro" id="IPR050188">
    <property type="entry name" value="RluA_PseudoU_synthase"/>
</dbReference>
<dbReference type="CDD" id="cd00165">
    <property type="entry name" value="S4"/>
    <property type="match status" value="1"/>
</dbReference>
<dbReference type="InterPro" id="IPR006224">
    <property type="entry name" value="PsdUridine_synth_RluA-like_CS"/>
</dbReference>
<gene>
    <name evidence="8" type="ordered locus">syc0437_d</name>
</gene>
<dbReference type="NCBIfam" id="TIGR00005">
    <property type="entry name" value="rluA_subfam"/>
    <property type="match status" value="1"/>
</dbReference>
<dbReference type="GO" id="GO:0003723">
    <property type="term" value="F:RNA binding"/>
    <property type="evidence" value="ECO:0007669"/>
    <property type="project" value="UniProtKB-KW"/>
</dbReference>
<dbReference type="GO" id="GO:0120159">
    <property type="term" value="F:rRNA pseudouridine synthase activity"/>
    <property type="evidence" value="ECO:0007669"/>
    <property type="project" value="UniProtKB-ARBA"/>
</dbReference>
<dbReference type="Pfam" id="PF00849">
    <property type="entry name" value="PseudoU_synth_2"/>
    <property type="match status" value="1"/>
</dbReference>
<dbReference type="Gene3D" id="3.10.290.10">
    <property type="entry name" value="RNA-binding S4 domain"/>
    <property type="match status" value="1"/>
</dbReference>
<dbReference type="PROSITE" id="PS01129">
    <property type="entry name" value="PSI_RLU"/>
    <property type="match status" value="1"/>
</dbReference>
<dbReference type="EC" id="5.4.99.-" evidence="6"/>
<evidence type="ECO:0000256" key="1">
    <source>
        <dbReference type="ARBA" id="ARBA00000073"/>
    </source>
</evidence>
<sequence length="313" mass="35058">MSDRLQLEITEVPSERLDRWLAQQWPHLSRARLQKLIAAGQLRVNGEVCDQKRWQPRLGDRLELEMPPTEAIALAPEEIPLDILYEDADLLIVNKAVGMVVHPAAGHDTGTLVHALLAHCGDSLTGIGGEQRPGIVHRLDKDTTGAMVVAKTEAALLSLQDQIRQKTAQREYLGVVFGSPRQDSGQVEEPIGRHLRDRKRMAVVPIERGGRWALTHWQVRERLGNYALLHYRLATGRTHQIRVHSHHMGHPLVGDPLYGNGRSLGVNLQGQALHAWRLSLQHPRTGEVIAVEAPLPAEFQRLLRVLRDRSAQS</sequence>
<comment type="function">
    <text evidence="6">Responsible for synthesis of pseudouridine from uracil.</text>
</comment>
<dbReference type="SUPFAM" id="SSF55120">
    <property type="entry name" value="Pseudouridine synthase"/>
    <property type="match status" value="1"/>
</dbReference>
<evidence type="ECO:0000256" key="4">
    <source>
        <dbReference type="PIRSR" id="PIRSR606225-1"/>
    </source>
</evidence>
<dbReference type="AlphaFoldDB" id="A0A0H3K653"/>
<reference evidence="8 9" key="1">
    <citation type="journal article" date="2007" name="Photosyn. Res.">
        <title>Complete nucleotide sequence of the freshwater unicellular cyanobacterium Synechococcus elongatus PCC 6301 chromosome: gene content and organization.</title>
        <authorList>
            <person name="Sugita C."/>
            <person name="Ogata K."/>
            <person name="Shikata M."/>
            <person name="Jikuya H."/>
            <person name="Takano J."/>
            <person name="Furumichi M."/>
            <person name="Kanehisa M."/>
            <person name="Omata T."/>
            <person name="Sugiura M."/>
            <person name="Sugita M."/>
        </authorList>
    </citation>
    <scope>NUCLEOTIDE SEQUENCE [LARGE SCALE GENOMIC DNA]</scope>
    <source>
        <strain evidence="9">ATCC 27144 / PCC 6301 / SAUG 1402/1</strain>
    </source>
</reference>
<evidence type="ECO:0000259" key="7">
    <source>
        <dbReference type="SMART" id="SM00363"/>
    </source>
</evidence>
<dbReference type="Gene3D" id="3.30.2350.10">
    <property type="entry name" value="Pseudouridine synthase"/>
    <property type="match status" value="1"/>
</dbReference>
<accession>A0A0H3K653</accession>
<dbReference type="InterPro" id="IPR036986">
    <property type="entry name" value="S4_RNA-bd_sf"/>
</dbReference>
<comment type="catalytic activity">
    <reaction evidence="1 6">
        <text>a uridine in RNA = a pseudouridine in RNA</text>
        <dbReference type="Rhea" id="RHEA:48348"/>
        <dbReference type="Rhea" id="RHEA-COMP:12068"/>
        <dbReference type="Rhea" id="RHEA-COMP:12069"/>
        <dbReference type="ChEBI" id="CHEBI:65314"/>
        <dbReference type="ChEBI" id="CHEBI:65315"/>
    </reaction>
</comment>
<dbReference type="PROSITE" id="PS50889">
    <property type="entry name" value="S4"/>
    <property type="match status" value="1"/>
</dbReference>
<keyword evidence="3 6" id="KW-0413">Isomerase</keyword>
<evidence type="ECO:0000313" key="9">
    <source>
        <dbReference type="Proteomes" id="UP000001175"/>
    </source>
</evidence>
<dbReference type="GO" id="GO:0000455">
    <property type="term" value="P:enzyme-directed rRNA pseudouridine synthesis"/>
    <property type="evidence" value="ECO:0007669"/>
    <property type="project" value="TreeGrafter"/>
</dbReference>
<dbReference type="SUPFAM" id="SSF55174">
    <property type="entry name" value="Alpha-L RNA-binding motif"/>
    <property type="match status" value="1"/>
</dbReference>
<evidence type="ECO:0000313" key="8">
    <source>
        <dbReference type="EMBL" id="BAD78627.1"/>
    </source>
</evidence>
<dbReference type="eggNOG" id="COG0564">
    <property type="taxonomic scope" value="Bacteria"/>
</dbReference>
<dbReference type="PANTHER" id="PTHR21600:SF44">
    <property type="entry name" value="RIBOSOMAL LARGE SUBUNIT PSEUDOURIDINE SYNTHASE D"/>
    <property type="match status" value="1"/>
</dbReference>
<comment type="similarity">
    <text evidence="2 6">Belongs to the pseudouridine synthase RluA family.</text>
</comment>
<dbReference type="GeneID" id="72429965"/>
<name>A0A0H3K653_SYNP6</name>
<dbReference type="InterPro" id="IPR002942">
    <property type="entry name" value="S4_RNA-bd"/>
</dbReference>
<dbReference type="RefSeq" id="WP_011242749.1">
    <property type="nucleotide sequence ID" value="NC_006576.1"/>
</dbReference>
<evidence type="ECO:0000256" key="6">
    <source>
        <dbReference type="RuleBase" id="RU362028"/>
    </source>
</evidence>
<dbReference type="PANTHER" id="PTHR21600">
    <property type="entry name" value="MITOCHONDRIAL RNA PSEUDOURIDINE SYNTHASE"/>
    <property type="match status" value="1"/>
</dbReference>
<evidence type="ECO:0000256" key="3">
    <source>
        <dbReference type="ARBA" id="ARBA00023235"/>
    </source>
</evidence>
<evidence type="ECO:0000256" key="5">
    <source>
        <dbReference type="PROSITE-ProRule" id="PRU00182"/>
    </source>
</evidence>
<dbReference type="CDD" id="cd02869">
    <property type="entry name" value="PseudoU_synth_RluA_like"/>
    <property type="match status" value="1"/>
</dbReference>
<keyword evidence="5" id="KW-0694">RNA-binding</keyword>
<evidence type="ECO:0000256" key="2">
    <source>
        <dbReference type="ARBA" id="ARBA00010876"/>
    </source>
</evidence>
<feature type="active site" evidence="4">
    <location>
        <position position="140"/>
    </location>
</feature>
<protein>
    <recommendedName>
        <fullName evidence="6">Pseudouridine synthase</fullName>
        <ecNumber evidence="6">5.4.99.-</ecNumber>
    </recommendedName>
</protein>
<proteinExistence type="inferred from homology"/>
<dbReference type="KEGG" id="syc:syc0437_d"/>
<dbReference type="SMR" id="A0A0H3K653"/>
<dbReference type="InterPro" id="IPR006225">
    <property type="entry name" value="PsdUridine_synth_RluC/D"/>
</dbReference>
<feature type="domain" description="RNA-binding S4" evidence="7">
    <location>
        <begin position="15"/>
        <end position="80"/>
    </location>
</feature>
<dbReference type="SMART" id="SM00363">
    <property type="entry name" value="S4"/>
    <property type="match status" value="1"/>
</dbReference>
<dbReference type="Pfam" id="PF01479">
    <property type="entry name" value="S4"/>
    <property type="match status" value="1"/>
</dbReference>
<organism evidence="8 9">
    <name type="scientific">Synechococcus sp. (strain ATCC 27144 / PCC 6301 / SAUG 1402/1)</name>
    <name type="common">Anacystis nidulans</name>
    <dbReference type="NCBI Taxonomy" id="269084"/>
    <lineage>
        <taxon>Bacteria</taxon>
        <taxon>Bacillati</taxon>
        <taxon>Cyanobacteriota</taxon>
        <taxon>Cyanophyceae</taxon>
        <taxon>Synechococcales</taxon>
        <taxon>Synechococcaceae</taxon>
        <taxon>Synechococcus</taxon>
    </lineage>
</organism>
<dbReference type="InterPro" id="IPR020103">
    <property type="entry name" value="PsdUridine_synth_cat_dom_sf"/>
</dbReference>